<keyword evidence="2" id="KW-1185">Reference proteome</keyword>
<organism evidence="1 2">
    <name type="scientific">Olpidium bornovanus</name>
    <dbReference type="NCBI Taxonomy" id="278681"/>
    <lineage>
        <taxon>Eukaryota</taxon>
        <taxon>Fungi</taxon>
        <taxon>Fungi incertae sedis</taxon>
        <taxon>Olpidiomycota</taxon>
        <taxon>Olpidiomycotina</taxon>
        <taxon>Olpidiomycetes</taxon>
        <taxon>Olpidiales</taxon>
        <taxon>Olpidiaceae</taxon>
        <taxon>Olpidium</taxon>
    </lineage>
</organism>
<evidence type="ECO:0000313" key="2">
    <source>
        <dbReference type="Proteomes" id="UP000673691"/>
    </source>
</evidence>
<proteinExistence type="predicted"/>
<accession>A0A8H7ZYS5</accession>
<name>A0A8H7ZYS5_9FUNG</name>
<dbReference type="Proteomes" id="UP000673691">
    <property type="component" value="Unassembled WGS sequence"/>
</dbReference>
<protein>
    <submittedName>
        <fullName evidence="1">Uncharacterized protein</fullName>
    </submittedName>
</protein>
<comment type="caution">
    <text evidence="1">The sequence shown here is derived from an EMBL/GenBank/DDBJ whole genome shotgun (WGS) entry which is preliminary data.</text>
</comment>
<evidence type="ECO:0000313" key="1">
    <source>
        <dbReference type="EMBL" id="KAG5461939.1"/>
    </source>
</evidence>
<dbReference type="AlphaFoldDB" id="A0A8H7ZYS5"/>
<reference evidence="1 2" key="1">
    <citation type="journal article" name="Sci. Rep.">
        <title>Genome-scale phylogenetic analyses confirm Olpidium as the closest living zoosporic fungus to the non-flagellated, terrestrial fungi.</title>
        <authorList>
            <person name="Chang Y."/>
            <person name="Rochon D."/>
            <person name="Sekimoto S."/>
            <person name="Wang Y."/>
            <person name="Chovatia M."/>
            <person name="Sandor L."/>
            <person name="Salamov A."/>
            <person name="Grigoriev I.V."/>
            <person name="Stajich J.E."/>
            <person name="Spatafora J.W."/>
        </authorList>
    </citation>
    <scope>NUCLEOTIDE SEQUENCE [LARGE SCALE GENOMIC DNA]</scope>
    <source>
        <strain evidence="1">S191</strain>
    </source>
</reference>
<sequence>MLGGGAESSYGAEGTLFMLVDVERRQNDSLPSFDVAFVDAVRPVPSRAVPTRGSELVRAGGCGWGGGRGQWGGYG</sequence>
<dbReference type="EMBL" id="JAEFCI010002890">
    <property type="protein sequence ID" value="KAG5461939.1"/>
    <property type="molecule type" value="Genomic_DNA"/>
</dbReference>
<gene>
    <name evidence="1" type="ORF">BJ554DRAFT_5795</name>
</gene>